<dbReference type="EMBL" id="JWZT01005020">
    <property type="protein sequence ID" value="KII62287.1"/>
    <property type="molecule type" value="Genomic_DNA"/>
</dbReference>
<feature type="region of interest" description="Disordered" evidence="1">
    <location>
        <begin position="72"/>
        <end position="98"/>
    </location>
</feature>
<sequence>MIVTYYPLFKVLNQIFIEIIIKHSGSKWCLPDVVWVESAPEGRRGRKNAQKKSGQRRALEALTVKGSWKAQPRGIPLDSLRKGPLKHLSPGPRLRQREEDQATLIVSILPESEQIPFPFNPSRLVTLLRIWDRNYQI</sequence>
<dbReference type="AlphaFoldDB" id="A0A0C2IZQ1"/>
<protein>
    <submittedName>
        <fullName evidence="2">Uncharacterized protein</fullName>
    </submittedName>
</protein>
<reference evidence="2 3" key="1">
    <citation type="journal article" date="2014" name="Genome Biol. Evol.">
        <title>The genome of the myxosporean Thelohanellus kitauei shows adaptations to nutrient acquisition within its fish host.</title>
        <authorList>
            <person name="Yang Y."/>
            <person name="Xiong J."/>
            <person name="Zhou Z."/>
            <person name="Huo F."/>
            <person name="Miao W."/>
            <person name="Ran C."/>
            <person name="Liu Y."/>
            <person name="Zhang J."/>
            <person name="Feng J."/>
            <person name="Wang M."/>
            <person name="Wang M."/>
            <person name="Wang L."/>
            <person name="Yao B."/>
        </authorList>
    </citation>
    <scope>NUCLEOTIDE SEQUENCE [LARGE SCALE GENOMIC DNA]</scope>
    <source>
        <strain evidence="2">Wuqing</strain>
    </source>
</reference>
<evidence type="ECO:0000313" key="2">
    <source>
        <dbReference type="EMBL" id="KII62287.1"/>
    </source>
</evidence>
<evidence type="ECO:0000256" key="1">
    <source>
        <dbReference type="SAM" id="MobiDB-lite"/>
    </source>
</evidence>
<accession>A0A0C2IZQ1</accession>
<name>A0A0C2IZQ1_THEKT</name>
<keyword evidence="3" id="KW-1185">Reference proteome</keyword>
<comment type="caution">
    <text evidence="2">The sequence shown here is derived from an EMBL/GenBank/DDBJ whole genome shotgun (WGS) entry which is preliminary data.</text>
</comment>
<organism evidence="2 3">
    <name type="scientific">Thelohanellus kitauei</name>
    <name type="common">Myxosporean</name>
    <dbReference type="NCBI Taxonomy" id="669202"/>
    <lineage>
        <taxon>Eukaryota</taxon>
        <taxon>Metazoa</taxon>
        <taxon>Cnidaria</taxon>
        <taxon>Myxozoa</taxon>
        <taxon>Myxosporea</taxon>
        <taxon>Bivalvulida</taxon>
        <taxon>Platysporina</taxon>
        <taxon>Myxobolidae</taxon>
        <taxon>Thelohanellus</taxon>
    </lineage>
</organism>
<gene>
    <name evidence="2" type="ORF">RF11_07568</name>
</gene>
<evidence type="ECO:0000313" key="3">
    <source>
        <dbReference type="Proteomes" id="UP000031668"/>
    </source>
</evidence>
<proteinExistence type="predicted"/>
<dbReference type="Proteomes" id="UP000031668">
    <property type="component" value="Unassembled WGS sequence"/>
</dbReference>